<evidence type="ECO:0000259" key="2">
    <source>
        <dbReference type="Pfam" id="PF01757"/>
    </source>
</evidence>
<keyword evidence="4" id="KW-1185">Reference proteome</keyword>
<feature type="transmembrane region" description="Helical" evidence="1">
    <location>
        <begin position="290"/>
        <end position="307"/>
    </location>
</feature>
<name>A0ABY1QME3_9SPHN</name>
<reference evidence="3 4" key="1">
    <citation type="submission" date="2017-05" db="EMBL/GenBank/DDBJ databases">
        <authorList>
            <person name="Varghese N."/>
            <person name="Submissions S."/>
        </authorList>
    </citation>
    <scope>NUCLEOTIDE SEQUENCE [LARGE SCALE GENOMIC DNA]</scope>
    <source>
        <strain evidence="3 4">SM16</strain>
    </source>
</reference>
<feature type="transmembrane region" description="Helical" evidence="1">
    <location>
        <begin position="21"/>
        <end position="39"/>
    </location>
</feature>
<feature type="domain" description="Acyltransferase 3" evidence="2">
    <location>
        <begin position="15"/>
        <end position="339"/>
    </location>
</feature>
<keyword evidence="1" id="KW-0812">Transmembrane</keyword>
<dbReference type="Proteomes" id="UP001157910">
    <property type="component" value="Unassembled WGS sequence"/>
</dbReference>
<organism evidence="3 4">
    <name type="scientific">Novosphingobium panipatense</name>
    <dbReference type="NCBI Taxonomy" id="428991"/>
    <lineage>
        <taxon>Bacteria</taxon>
        <taxon>Pseudomonadati</taxon>
        <taxon>Pseudomonadota</taxon>
        <taxon>Alphaproteobacteria</taxon>
        <taxon>Sphingomonadales</taxon>
        <taxon>Sphingomonadaceae</taxon>
        <taxon>Novosphingobium</taxon>
    </lineage>
</organism>
<feature type="transmembrane region" description="Helical" evidence="1">
    <location>
        <begin position="191"/>
        <end position="207"/>
    </location>
</feature>
<gene>
    <name evidence="3" type="ORF">SAMN06296065_10838</name>
</gene>
<sequence>MADTNSDIMARRSDAIRIARVICITGIVYVHAWTGLSGHDLELARGTPQELLRWMLMEVFGRSAVPLLGLISGWLVAGSTQTCNWRAHVARKARTIALPMILWNVLAIVLVSGTAWLFGMAAPVPQSVRWLAEEILILTRPPDIDVQMPFLRDLFLCMVAAPLLVRLPSAMLLSVVLAAGTCHVLGLGPPILLRPSILMFFTIGILVRRTNLAERLAGWPALCALLPFAVLMPLHLFLSIGEAGGSRPVEIAAVDLVARVSASLAVWWLAWRLVETRALPLFRRIEPYMFFYFCAHLILLWLFGPLLGKLTGKLGSPLYPLFLIAQPFLILGAVIALATLLLKVAPGAAGVLSGGRLKASYGIKVDRKAGSARMQGRPAPRG</sequence>
<feature type="transmembrane region" description="Helical" evidence="1">
    <location>
        <begin position="59"/>
        <end position="77"/>
    </location>
</feature>
<evidence type="ECO:0000256" key="1">
    <source>
        <dbReference type="SAM" id="Phobius"/>
    </source>
</evidence>
<keyword evidence="1" id="KW-0472">Membrane</keyword>
<dbReference type="EMBL" id="FXUI01000008">
    <property type="protein sequence ID" value="SMP75284.1"/>
    <property type="molecule type" value="Genomic_DNA"/>
</dbReference>
<feature type="transmembrane region" description="Helical" evidence="1">
    <location>
        <begin position="158"/>
        <end position="179"/>
    </location>
</feature>
<evidence type="ECO:0000313" key="4">
    <source>
        <dbReference type="Proteomes" id="UP001157910"/>
    </source>
</evidence>
<keyword evidence="1" id="KW-1133">Transmembrane helix</keyword>
<accession>A0ABY1QME3</accession>
<feature type="transmembrane region" description="Helical" evidence="1">
    <location>
        <begin position="319"/>
        <end position="342"/>
    </location>
</feature>
<proteinExistence type="predicted"/>
<evidence type="ECO:0000313" key="3">
    <source>
        <dbReference type="EMBL" id="SMP75284.1"/>
    </source>
</evidence>
<protein>
    <recommendedName>
        <fullName evidence="2">Acyltransferase 3 domain-containing protein</fullName>
    </recommendedName>
</protein>
<dbReference type="Pfam" id="PF01757">
    <property type="entry name" value="Acyl_transf_3"/>
    <property type="match status" value="1"/>
</dbReference>
<feature type="transmembrane region" description="Helical" evidence="1">
    <location>
        <begin position="219"/>
        <end position="240"/>
    </location>
</feature>
<comment type="caution">
    <text evidence="3">The sequence shown here is derived from an EMBL/GenBank/DDBJ whole genome shotgun (WGS) entry which is preliminary data.</text>
</comment>
<dbReference type="InterPro" id="IPR002656">
    <property type="entry name" value="Acyl_transf_3_dom"/>
</dbReference>
<feature type="transmembrane region" description="Helical" evidence="1">
    <location>
        <begin position="97"/>
        <end position="118"/>
    </location>
</feature>